<keyword evidence="5" id="KW-0812">Transmembrane</keyword>
<evidence type="ECO:0000313" key="11">
    <source>
        <dbReference type="EMBL" id="BBA36504.1"/>
    </source>
</evidence>
<reference evidence="11 12" key="1">
    <citation type="submission" date="2016-12" db="EMBL/GenBank/DDBJ databases">
        <title>Genome sequencing of Methylocaldum marinum.</title>
        <authorList>
            <person name="Takeuchi M."/>
            <person name="Kamagata Y."/>
            <person name="Hiraoka S."/>
            <person name="Oshima K."/>
            <person name="Hattori M."/>
            <person name="Iwasaki W."/>
        </authorList>
    </citation>
    <scope>NUCLEOTIDE SEQUENCE [LARGE SCALE GENOMIC DNA]</scope>
    <source>
        <strain evidence="11 12">S8</strain>
    </source>
</reference>
<gene>
    <name evidence="11" type="ORF">sS8_4574</name>
</gene>
<evidence type="ECO:0000256" key="5">
    <source>
        <dbReference type="ARBA" id="ARBA00022692"/>
    </source>
</evidence>
<sequence>MSRWTRDNLLSLILATVAGLLLIGVAVESAILKNKRSTVAASSEKAANPQSAEPVETEDFELPEIQEYETIVERPLFMASRRPGVEVGEATTTAAPDTPLNVKLMGVAFTPNDKTALVVDAKGKYKRLKKNGTIDGWTLVEFAPDRVTLQRDAEQRELMLLKPKPKTAPAQATHTPPHQAPRRQPPPKPPVRQSPPPPEEEPEEEPEIVEEEEAVEDEANVD</sequence>
<dbReference type="EMBL" id="AP017928">
    <property type="protein sequence ID" value="BBA36504.1"/>
    <property type="molecule type" value="Genomic_DNA"/>
</dbReference>
<organism evidence="11 12">
    <name type="scientific">Methylocaldum marinum</name>
    <dbReference type="NCBI Taxonomy" id="1432792"/>
    <lineage>
        <taxon>Bacteria</taxon>
        <taxon>Pseudomonadati</taxon>
        <taxon>Pseudomonadota</taxon>
        <taxon>Gammaproteobacteria</taxon>
        <taxon>Methylococcales</taxon>
        <taxon>Methylococcaceae</taxon>
        <taxon>Methylocaldum</taxon>
    </lineage>
</organism>
<evidence type="ECO:0000256" key="1">
    <source>
        <dbReference type="ARBA" id="ARBA00004533"/>
    </source>
</evidence>
<name>A0A250KYD4_9GAMM</name>
<feature type="compositionally biased region" description="Acidic residues" evidence="9">
    <location>
        <begin position="198"/>
        <end position="222"/>
    </location>
</feature>
<keyword evidence="6" id="KW-0653">Protein transport</keyword>
<accession>A0A250KYD4</accession>
<evidence type="ECO:0000256" key="3">
    <source>
        <dbReference type="ARBA" id="ARBA00022475"/>
    </source>
</evidence>
<protein>
    <recommendedName>
        <fullName evidence="10">Type II secretion system protein GspC N-terminal domain-containing protein</fullName>
    </recommendedName>
</protein>
<evidence type="ECO:0000256" key="2">
    <source>
        <dbReference type="ARBA" id="ARBA00022448"/>
    </source>
</evidence>
<dbReference type="AlphaFoldDB" id="A0A250KYD4"/>
<dbReference type="GO" id="GO:0015031">
    <property type="term" value="P:protein transport"/>
    <property type="evidence" value="ECO:0007669"/>
    <property type="project" value="UniProtKB-KW"/>
</dbReference>
<evidence type="ECO:0000313" key="12">
    <source>
        <dbReference type="Proteomes" id="UP000266313"/>
    </source>
</evidence>
<dbReference type="Proteomes" id="UP000266313">
    <property type="component" value="Chromosome"/>
</dbReference>
<evidence type="ECO:0000256" key="8">
    <source>
        <dbReference type="ARBA" id="ARBA00023136"/>
    </source>
</evidence>
<keyword evidence="3" id="KW-1003">Cell membrane</keyword>
<feature type="region of interest" description="Disordered" evidence="9">
    <location>
        <begin position="38"/>
        <end position="57"/>
    </location>
</feature>
<keyword evidence="12" id="KW-1185">Reference proteome</keyword>
<dbReference type="OrthoDB" id="5569728at2"/>
<feature type="domain" description="Type II secretion system protein GspC N-terminal" evidence="10">
    <location>
        <begin position="47"/>
        <end position="160"/>
    </location>
</feature>
<dbReference type="KEGG" id="mmai:sS8_4574"/>
<keyword evidence="2" id="KW-0813">Transport</keyword>
<dbReference type="Pfam" id="PF11356">
    <property type="entry name" value="T2SSC"/>
    <property type="match status" value="1"/>
</dbReference>
<dbReference type="InterPro" id="IPR024961">
    <property type="entry name" value="T2SS_GspC_N"/>
</dbReference>
<dbReference type="Gene3D" id="2.30.30.830">
    <property type="match status" value="1"/>
</dbReference>
<dbReference type="GO" id="GO:0005886">
    <property type="term" value="C:plasma membrane"/>
    <property type="evidence" value="ECO:0007669"/>
    <property type="project" value="UniProtKB-SubCell"/>
</dbReference>
<proteinExistence type="predicted"/>
<evidence type="ECO:0000256" key="7">
    <source>
        <dbReference type="ARBA" id="ARBA00022989"/>
    </source>
</evidence>
<feature type="compositionally biased region" description="Pro residues" evidence="9">
    <location>
        <begin position="183"/>
        <end position="197"/>
    </location>
</feature>
<evidence type="ECO:0000256" key="6">
    <source>
        <dbReference type="ARBA" id="ARBA00022927"/>
    </source>
</evidence>
<keyword evidence="4" id="KW-0997">Cell inner membrane</keyword>
<feature type="region of interest" description="Disordered" evidence="9">
    <location>
        <begin position="161"/>
        <end position="222"/>
    </location>
</feature>
<keyword evidence="8" id="KW-0472">Membrane</keyword>
<evidence type="ECO:0000256" key="4">
    <source>
        <dbReference type="ARBA" id="ARBA00022519"/>
    </source>
</evidence>
<keyword evidence="7" id="KW-1133">Transmembrane helix</keyword>
<evidence type="ECO:0000259" key="10">
    <source>
        <dbReference type="Pfam" id="PF11356"/>
    </source>
</evidence>
<comment type="subcellular location">
    <subcellularLocation>
        <location evidence="1">Cell inner membrane</location>
    </subcellularLocation>
</comment>
<dbReference type="RefSeq" id="WP_119631659.1">
    <property type="nucleotide sequence ID" value="NZ_AP017928.1"/>
</dbReference>
<evidence type="ECO:0000256" key="9">
    <source>
        <dbReference type="SAM" id="MobiDB-lite"/>
    </source>
</evidence>